<dbReference type="EC" id="2.7.13.3" evidence="2"/>
<evidence type="ECO:0000256" key="6">
    <source>
        <dbReference type="ARBA" id="ARBA00023012"/>
    </source>
</evidence>
<protein>
    <recommendedName>
        <fullName evidence="2">histidine kinase</fullName>
        <ecNumber evidence="2">2.7.13.3</ecNumber>
    </recommendedName>
</protein>
<dbReference type="InterPro" id="IPR004358">
    <property type="entry name" value="Sig_transdc_His_kin-like_C"/>
</dbReference>
<evidence type="ECO:0000256" key="8">
    <source>
        <dbReference type="SAM" id="Phobius"/>
    </source>
</evidence>
<evidence type="ECO:0000256" key="5">
    <source>
        <dbReference type="ARBA" id="ARBA00022777"/>
    </source>
</evidence>
<dbReference type="CDD" id="cd00130">
    <property type="entry name" value="PAS"/>
    <property type="match status" value="1"/>
</dbReference>
<evidence type="ECO:0000256" key="4">
    <source>
        <dbReference type="ARBA" id="ARBA00022679"/>
    </source>
</evidence>
<dbReference type="InterPro" id="IPR035965">
    <property type="entry name" value="PAS-like_dom_sf"/>
</dbReference>
<feature type="transmembrane region" description="Helical" evidence="8">
    <location>
        <begin position="166"/>
        <end position="184"/>
    </location>
</feature>
<dbReference type="SMART" id="SM00387">
    <property type="entry name" value="HATPase_c"/>
    <property type="match status" value="1"/>
</dbReference>
<evidence type="ECO:0000259" key="9">
    <source>
        <dbReference type="PROSITE" id="PS50109"/>
    </source>
</evidence>
<dbReference type="Proteomes" id="UP000069935">
    <property type="component" value="Chromosome 6"/>
</dbReference>
<dbReference type="InterPro" id="IPR003594">
    <property type="entry name" value="HATPase_dom"/>
</dbReference>
<evidence type="ECO:0000313" key="11">
    <source>
        <dbReference type="EMBL" id="ALG75414.1"/>
    </source>
</evidence>
<keyword evidence="8" id="KW-0472">Membrane</keyword>
<feature type="domain" description="Histidine kinase" evidence="9">
    <location>
        <begin position="375"/>
        <end position="602"/>
    </location>
</feature>
<dbReference type="InterPro" id="IPR000014">
    <property type="entry name" value="PAS"/>
</dbReference>
<dbReference type="InterPro" id="IPR036097">
    <property type="entry name" value="HisK_dim/P_sf"/>
</dbReference>
<dbReference type="InterPro" id="IPR005467">
    <property type="entry name" value="His_kinase_dom"/>
</dbReference>
<dbReference type="Pfam" id="PF00512">
    <property type="entry name" value="HisKA"/>
    <property type="match status" value="1"/>
</dbReference>
<dbReference type="GO" id="GO:0000155">
    <property type="term" value="F:phosphorelay sensor kinase activity"/>
    <property type="evidence" value="ECO:0007669"/>
    <property type="project" value="InterPro"/>
</dbReference>
<dbReference type="SUPFAM" id="SSF47384">
    <property type="entry name" value="Homodimeric domain of signal transducing histidine kinase"/>
    <property type="match status" value="1"/>
</dbReference>
<dbReference type="PROSITE" id="PS50112">
    <property type="entry name" value="PAS"/>
    <property type="match status" value="1"/>
</dbReference>
<dbReference type="SUPFAM" id="SSF55785">
    <property type="entry name" value="PYP-like sensor domain (PAS domain)"/>
    <property type="match status" value="1"/>
</dbReference>
<dbReference type="InterPro" id="IPR013656">
    <property type="entry name" value="PAS_4"/>
</dbReference>
<feature type="transmembrane region" description="Helical" evidence="8">
    <location>
        <begin position="89"/>
        <end position="111"/>
    </location>
</feature>
<sequence length="621" mass="66739">MAAVVATLWIAARSWTLPAFPGRTDFVLMQLSAAWWSTAVAAESMVSAPADKLFWAEMAWMGIVCTPSLWAFFLWSYTRGELPARWRMVLVTVGLATWALALTNDAHHLIYTAIRPVDATPGAALIYSHGLLFYAITVYIYAFMVMSIVVTASGIHRATPAYRTHYLGFLVVMAVPWIANAGYVTGNLTLFDLDPTAFSFLAVDGVFYWLIARRRLFDLLPVARDALLDAVPDPVLVLDGDGTVVEANPAALALAGDHAAIGRRLADLPGLSVLSTAANPVKAPAKGPGMGPAPLTLDCGGDLRSFEVTWVPLAAGRGGREVGCLLMLRDVTHRRRAEARLEDTVRRLDAARQEAERRLAAEQEAKRALNGFLSMAAHEFKTPLAIIDGAAQLLQLDAEVKAPGMLPRLEKIRRAVRRQVNILETCLADDRLSDPGFALRHDMLALPALLRNAAAAQCDAAPGRKVELDLDGCPQRMTGDGPMLELCVHNLLNNALKYSPPGSPVRLRAWSEDGSRDGSRDGGEAGRWLALSVTDRGIGIPDGERERVFDRFFRASNTGTAAGSGVGLNMVRRIAVLHGGTVTLDSRLGEGSVFTLRIPLGEPAPAEAAPCDGGMAGMPAG</sequence>
<feature type="domain" description="PAS" evidence="10">
    <location>
        <begin position="227"/>
        <end position="256"/>
    </location>
</feature>
<dbReference type="SUPFAM" id="SSF55874">
    <property type="entry name" value="ATPase domain of HSP90 chaperone/DNA topoisomerase II/histidine kinase"/>
    <property type="match status" value="1"/>
</dbReference>
<keyword evidence="12" id="KW-1185">Reference proteome</keyword>
<dbReference type="Pfam" id="PF08448">
    <property type="entry name" value="PAS_4"/>
    <property type="match status" value="1"/>
</dbReference>
<feature type="transmembrane region" description="Helical" evidence="8">
    <location>
        <begin position="58"/>
        <end position="77"/>
    </location>
</feature>
<dbReference type="Gene3D" id="1.10.287.130">
    <property type="match status" value="1"/>
</dbReference>
<dbReference type="PANTHER" id="PTHR43711">
    <property type="entry name" value="TWO-COMPONENT HISTIDINE KINASE"/>
    <property type="match status" value="1"/>
</dbReference>
<dbReference type="Pfam" id="PF02518">
    <property type="entry name" value="HATPase_c"/>
    <property type="match status" value="1"/>
</dbReference>
<dbReference type="SMART" id="SM00388">
    <property type="entry name" value="HisKA"/>
    <property type="match status" value="1"/>
</dbReference>
<name>A0AAC9EYP9_9PROT</name>
<dbReference type="CDD" id="cd00082">
    <property type="entry name" value="HisKA"/>
    <property type="match status" value="1"/>
</dbReference>
<keyword evidence="3" id="KW-0597">Phosphoprotein</keyword>
<reference evidence="11 12" key="2">
    <citation type="journal article" date="2016" name="Genome Announc.">
        <title>Complete Genome Sequence of a Strain of Azospirillum thiophilum Isolated from a Sulfide Spring.</title>
        <authorList>
            <person name="Fomenkov A."/>
            <person name="Vincze T."/>
            <person name="Grabovich M."/>
            <person name="Anton B.P."/>
            <person name="Dubinina G."/>
            <person name="Orlova M."/>
            <person name="Belousova E."/>
            <person name="Roberts R.J."/>
        </authorList>
    </citation>
    <scope>NUCLEOTIDE SEQUENCE [LARGE SCALE GENOMIC DNA]</scope>
    <source>
        <strain evidence="11 12">BV-S</strain>
    </source>
</reference>
<reference evidence="12" key="1">
    <citation type="submission" date="2015-08" db="EMBL/GenBank/DDBJ databases">
        <title>Complete Genome Sequence of Azospirillum thiophilum BV-S.</title>
        <authorList>
            <person name="Fomenkov A."/>
            <person name="Vincze T."/>
            <person name="Grabovich M."/>
            <person name="Dubinina G."/>
            <person name="Orlova M."/>
            <person name="Belousova E."/>
            <person name="Roberts R.J."/>
        </authorList>
    </citation>
    <scope>NUCLEOTIDE SEQUENCE [LARGE SCALE GENOMIC DNA]</scope>
    <source>
        <strain evidence="12">BV-S</strain>
    </source>
</reference>
<dbReference type="Pfam" id="PF16927">
    <property type="entry name" value="HisKA_7TM"/>
    <property type="match status" value="1"/>
</dbReference>
<dbReference type="InterPro" id="IPR050736">
    <property type="entry name" value="Sensor_HK_Regulatory"/>
</dbReference>
<keyword evidence="8" id="KW-1133">Transmembrane helix</keyword>
<dbReference type="InterPro" id="IPR031621">
    <property type="entry name" value="HisKA_7TM"/>
</dbReference>
<dbReference type="CDD" id="cd00075">
    <property type="entry name" value="HATPase"/>
    <property type="match status" value="1"/>
</dbReference>
<dbReference type="InterPro" id="IPR003661">
    <property type="entry name" value="HisK_dim/P_dom"/>
</dbReference>
<feature type="transmembrane region" description="Helical" evidence="8">
    <location>
        <begin position="131"/>
        <end position="154"/>
    </location>
</feature>
<keyword evidence="5 11" id="KW-0418">Kinase</keyword>
<gene>
    <name evidence="11" type="ORF">AL072_28915</name>
</gene>
<organism evidence="11 12">
    <name type="scientific">Azospirillum thiophilum</name>
    <dbReference type="NCBI Taxonomy" id="528244"/>
    <lineage>
        <taxon>Bacteria</taxon>
        <taxon>Pseudomonadati</taxon>
        <taxon>Pseudomonadota</taxon>
        <taxon>Alphaproteobacteria</taxon>
        <taxon>Rhodospirillales</taxon>
        <taxon>Azospirillaceae</taxon>
        <taxon>Azospirillum</taxon>
    </lineage>
</organism>
<comment type="catalytic activity">
    <reaction evidence="1">
        <text>ATP + protein L-histidine = ADP + protein N-phospho-L-histidine.</text>
        <dbReference type="EC" id="2.7.13.3"/>
    </reaction>
</comment>
<dbReference type="Gene3D" id="3.30.565.10">
    <property type="entry name" value="Histidine kinase-like ATPase, C-terminal domain"/>
    <property type="match status" value="1"/>
</dbReference>
<dbReference type="PRINTS" id="PR00344">
    <property type="entry name" value="BCTRLSENSOR"/>
</dbReference>
<dbReference type="InterPro" id="IPR036890">
    <property type="entry name" value="HATPase_C_sf"/>
</dbReference>
<evidence type="ECO:0000313" key="12">
    <source>
        <dbReference type="Proteomes" id="UP000069935"/>
    </source>
</evidence>
<accession>A0AAC9EYP9</accession>
<evidence type="ECO:0000256" key="3">
    <source>
        <dbReference type="ARBA" id="ARBA00022553"/>
    </source>
</evidence>
<dbReference type="PROSITE" id="PS50109">
    <property type="entry name" value="HIS_KIN"/>
    <property type="match status" value="1"/>
</dbReference>
<dbReference type="Gene3D" id="3.30.450.20">
    <property type="entry name" value="PAS domain"/>
    <property type="match status" value="1"/>
</dbReference>
<keyword evidence="6" id="KW-0902">Two-component regulatory system</keyword>
<dbReference type="PANTHER" id="PTHR43711:SF1">
    <property type="entry name" value="HISTIDINE KINASE 1"/>
    <property type="match status" value="1"/>
</dbReference>
<evidence type="ECO:0000256" key="1">
    <source>
        <dbReference type="ARBA" id="ARBA00000085"/>
    </source>
</evidence>
<proteinExistence type="predicted"/>
<evidence type="ECO:0000259" key="10">
    <source>
        <dbReference type="PROSITE" id="PS50112"/>
    </source>
</evidence>
<keyword evidence="4" id="KW-0808">Transferase</keyword>
<keyword evidence="7" id="KW-0175">Coiled coil</keyword>
<dbReference type="EMBL" id="CP012406">
    <property type="protein sequence ID" value="ALG75414.1"/>
    <property type="molecule type" value="Genomic_DNA"/>
</dbReference>
<dbReference type="KEGG" id="ati:AL072_28915"/>
<evidence type="ECO:0000256" key="7">
    <source>
        <dbReference type="SAM" id="Coils"/>
    </source>
</evidence>
<evidence type="ECO:0000256" key="2">
    <source>
        <dbReference type="ARBA" id="ARBA00012438"/>
    </source>
</evidence>
<dbReference type="AlphaFoldDB" id="A0AAC9EYP9"/>
<keyword evidence="8" id="KW-0812">Transmembrane</keyword>
<feature type="coiled-coil region" evidence="7">
    <location>
        <begin position="334"/>
        <end position="365"/>
    </location>
</feature>